<evidence type="ECO:0000313" key="7">
    <source>
        <dbReference type="EMBL" id="KAB1079039.1"/>
    </source>
</evidence>
<comment type="similarity">
    <text evidence="1">Belongs to the peptidase C40 family.</text>
</comment>
<dbReference type="GO" id="GO:0008234">
    <property type="term" value="F:cysteine-type peptidase activity"/>
    <property type="evidence" value="ECO:0007669"/>
    <property type="project" value="UniProtKB-KW"/>
</dbReference>
<dbReference type="InterPro" id="IPR041382">
    <property type="entry name" value="SH3_16"/>
</dbReference>
<dbReference type="EMBL" id="VZZK01000010">
    <property type="protein sequence ID" value="KAB1079039.1"/>
    <property type="molecule type" value="Genomic_DNA"/>
</dbReference>
<dbReference type="Gene3D" id="3.90.1720.10">
    <property type="entry name" value="endopeptidase domain like (from Nostoc punctiforme)"/>
    <property type="match status" value="1"/>
</dbReference>
<dbReference type="Gene3D" id="2.30.30.40">
    <property type="entry name" value="SH3 Domains"/>
    <property type="match status" value="1"/>
</dbReference>
<reference evidence="7 8" key="1">
    <citation type="submission" date="2019-09" db="EMBL/GenBank/DDBJ databases">
        <title>YIM 48816 draft genome.</title>
        <authorList>
            <person name="Jiang L."/>
        </authorList>
    </citation>
    <scope>NUCLEOTIDE SEQUENCE [LARGE SCALE GENOMIC DNA]</scope>
    <source>
        <strain evidence="7 8">YIM 48816</strain>
    </source>
</reference>
<dbReference type="PROSITE" id="PS51935">
    <property type="entry name" value="NLPC_P60"/>
    <property type="match status" value="1"/>
</dbReference>
<evidence type="ECO:0000256" key="5">
    <source>
        <dbReference type="SAM" id="MobiDB-lite"/>
    </source>
</evidence>
<evidence type="ECO:0000259" key="6">
    <source>
        <dbReference type="PROSITE" id="PS51935"/>
    </source>
</evidence>
<dbReference type="PANTHER" id="PTHR47053:SF1">
    <property type="entry name" value="MUREIN DD-ENDOPEPTIDASE MEPH-RELATED"/>
    <property type="match status" value="1"/>
</dbReference>
<dbReference type="PANTHER" id="PTHR47053">
    <property type="entry name" value="MUREIN DD-ENDOPEPTIDASE MEPH-RELATED"/>
    <property type="match status" value="1"/>
</dbReference>
<name>A0A6L3T006_9HYPH</name>
<keyword evidence="4" id="KW-0788">Thiol protease</keyword>
<feature type="domain" description="NlpC/P60" evidence="6">
    <location>
        <begin position="164"/>
        <end position="290"/>
    </location>
</feature>
<evidence type="ECO:0000256" key="1">
    <source>
        <dbReference type="ARBA" id="ARBA00007074"/>
    </source>
</evidence>
<keyword evidence="3" id="KW-0378">Hydrolase</keyword>
<protein>
    <submittedName>
        <fullName evidence="7">NlpC/P60 family protein</fullName>
    </submittedName>
</protein>
<dbReference type="Proteomes" id="UP000474159">
    <property type="component" value="Unassembled WGS sequence"/>
</dbReference>
<dbReference type="InterPro" id="IPR051202">
    <property type="entry name" value="Peptidase_C40"/>
</dbReference>
<evidence type="ECO:0000256" key="2">
    <source>
        <dbReference type="ARBA" id="ARBA00022670"/>
    </source>
</evidence>
<dbReference type="Pfam" id="PF18348">
    <property type="entry name" value="SH3_16"/>
    <property type="match status" value="1"/>
</dbReference>
<organism evidence="7 8">
    <name type="scientific">Methylobacterium soli</name>
    <dbReference type="NCBI Taxonomy" id="553447"/>
    <lineage>
        <taxon>Bacteria</taxon>
        <taxon>Pseudomonadati</taxon>
        <taxon>Pseudomonadota</taxon>
        <taxon>Alphaproteobacteria</taxon>
        <taxon>Hyphomicrobiales</taxon>
        <taxon>Methylobacteriaceae</taxon>
        <taxon>Methylobacterium</taxon>
    </lineage>
</organism>
<keyword evidence="8" id="KW-1185">Reference proteome</keyword>
<proteinExistence type="inferred from homology"/>
<accession>A0A6L3T006</accession>
<gene>
    <name evidence="7" type="ORF">F6X53_11680</name>
</gene>
<evidence type="ECO:0000256" key="3">
    <source>
        <dbReference type="ARBA" id="ARBA00022801"/>
    </source>
</evidence>
<dbReference type="Pfam" id="PF00877">
    <property type="entry name" value="NLPC_P60"/>
    <property type="match status" value="1"/>
</dbReference>
<dbReference type="InterPro" id="IPR000064">
    <property type="entry name" value="NLP_P60_dom"/>
</dbReference>
<evidence type="ECO:0000313" key="8">
    <source>
        <dbReference type="Proteomes" id="UP000474159"/>
    </source>
</evidence>
<sequence length="302" mass="32482">MQNPTKTDPAPRDARLTPGRPDLADSALAGAVAAERYVAPEPARLVAPAAPLRREPREGAAIDTEAVMGDAVRVYEVRDGFAYVQLVHDGYVGYLPEASLGPADPAPTHRVRALRTFLYPAPDLKRPPLGHLGLGAALPALDQEGDYLRLPGDRFVFAPHCEASDWRAPDYAGTAERLVGTPYLWGGRTSLGLDCSGLVQLALDLAGIPCPRDADQQERALGTALPLETEALRRGDLVFWRGHVGLMLDHERLIHANGHHMAVAVEPLRVAAARIRETSYGAVTSLRRLDAAQDLGPSGRIS</sequence>
<dbReference type="GO" id="GO:0006508">
    <property type="term" value="P:proteolysis"/>
    <property type="evidence" value="ECO:0007669"/>
    <property type="project" value="UniProtKB-KW"/>
</dbReference>
<feature type="region of interest" description="Disordered" evidence="5">
    <location>
        <begin position="1"/>
        <end position="23"/>
    </location>
</feature>
<dbReference type="AlphaFoldDB" id="A0A6L3T006"/>
<dbReference type="RefSeq" id="WP_151000204.1">
    <property type="nucleotide sequence ID" value="NZ_BPQY01000038.1"/>
</dbReference>
<dbReference type="OrthoDB" id="9813368at2"/>
<evidence type="ECO:0000256" key="4">
    <source>
        <dbReference type="ARBA" id="ARBA00022807"/>
    </source>
</evidence>
<dbReference type="SUPFAM" id="SSF54001">
    <property type="entry name" value="Cysteine proteinases"/>
    <property type="match status" value="1"/>
</dbReference>
<comment type="caution">
    <text evidence="7">The sequence shown here is derived from an EMBL/GenBank/DDBJ whole genome shotgun (WGS) entry which is preliminary data.</text>
</comment>
<dbReference type="InterPro" id="IPR038765">
    <property type="entry name" value="Papain-like_cys_pep_sf"/>
</dbReference>
<keyword evidence="2" id="KW-0645">Protease</keyword>